<evidence type="ECO:0000259" key="2">
    <source>
        <dbReference type="Pfam" id="PF13590"/>
    </source>
</evidence>
<keyword evidence="4" id="KW-1185">Reference proteome</keyword>
<feature type="signal peptide" evidence="1">
    <location>
        <begin position="1"/>
        <end position="19"/>
    </location>
</feature>
<accession>A0ABS3T149</accession>
<gene>
    <name evidence="3" type="ORF">J4050_06845</name>
</gene>
<proteinExistence type="predicted"/>
<keyword evidence="1" id="KW-0732">Signal</keyword>
<reference evidence="3 4" key="1">
    <citation type="submission" date="2021-03" db="EMBL/GenBank/DDBJ databases">
        <title>Winogradskyella sp. nov., isolated from costal sediment.</title>
        <authorList>
            <person name="Gao C."/>
        </authorList>
    </citation>
    <scope>NUCLEOTIDE SEQUENCE [LARGE SCALE GENOMIC DNA]</scope>
    <source>
        <strain evidence="3 4">DF17</strain>
    </source>
</reference>
<dbReference type="RefSeq" id="WP_208153635.1">
    <property type="nucleotide sequence ID" value="NZ_JAGEVF010000004.1"/>
</dbReference>
<evidence type="ECO:0000256" key="1">
    <source>
        <dbReference type="SAM" id="SignalP"/>
    </source>
</evidence>
<evidence type="ECO:0000313" key="3">
    <source>
        <dbReference type="EMBL" id="MBO3116457.1"/>
    </source>
</evidence>
<name>A0ABS3T149_9FLAO</name>
<dbReference type="Pfam" id="PF13590">
    <property type="entry name" value="DUF4136"/>
    <property type="match status" value="1"/>
</dbReference>
<dbReference type="Gene3D" id="3.30.160.670">
    <property type="match status" value="1"/>
</dbReference>
<feature type="domain" description="DUF4136" evidence="2">
    <location>
        <begin position="25"/>
        <end position="175"/>
    </location>
</feature>
<dbReference type="PROSITE" id="PS51257">
    <property type="entry name" value="PROKAR_LIPOPROTEIN"/>
    <property type="match status" value="1"/>
</dbReference>
<evidence type="ECO:0000313" key="4">
    <source>
        <dbReference type="Proteomes" id="UP000676776"/>
    </source>
</evidence>
<sequence length="189" mass="22071">MGIKSVISAFLLLFVMSCASTSEVIYDYNIDVDFNQYDTFVLCMDDFFVEHDNHPNLDTEETRQIIGDAVEVEMKNTGHRTNVFDPQLQAGFRILIKEQTAQFQNCEHSEDLQYWETCTIHEETYEEETLVVYIADFKTNKVLWHASIICDFNKPKKQLKPYIAGLVKDLFETYPKTQVQKNPDDDKVF</sequence>
<organism evidence="3 4">
    <name type="scientific">Winogradskyella pelagia</name>
    <dbReference type="NCBI Taxonomy" id="2819984"/>
    <lineage>
        <taxon>Bacteria</taxon>
        <taxon>Pseudomonadati</taxon>
        <taxon>Bacteroidota</taxon>
        <taxon>Flavobacteriia</taxon>
        <taxon>Flavobacteriales</taxon>
        <taxon>Flavobacteriaceae</taxon>
        <taxon>Winogradskyella</taxon>
    </lineage>
</organism>
<dbReference type="EMBL" id="JAGEVF010000004">
    <property type="protein sequence ID" value="MBO3116457.1"/>
    <property type="molecule type" value="Genomic_DNA"/>
</dbReference>
<feature type="chain" id="PRO_5047329654" evidence="1">
    <location>
        <begin position="20"/>
        <end position="189"/>
    </location>
</feature>
<dbReference type="InterPro" id="IPR025411">
    <property type="entry name" value="DUF4136"/>
</dbReference>
<protein>
    <submittedName>
        <fullName evidence="3">DUF4136 domain-containing protein</fullName>
    </submittedName>
</protein>
<comment type="caution">
    <text evidence="3">The sequence shown here is derived from an EMBL/GenBank/DDBJ whole genome shotgun (WGS) entry which is preliminary data.</text>
</comment>
<dbReference type="Proteomes" id="UP000676776">
    <property type="component" value="Unassembled WGS sequence"/>
</dbReference>